<keyword evidence="4" id="KW-1185">Reference proteome</keyword>
<dbReference type="GO" id="GO:0006281">
    <property type="term" value="P:DNA repair"/>
    <property type="evidence" value="ECO:0007669"/>
    <property type="project" value="InterPro"/>
</dbReference>
<dbReference type="KEGG" id="rga:RGR602_PB00235"/>
<evidence type="ECO:0000256" key="1">
    <source>
        <dbReference type="SAM" id="MobiDB-lite"/>
    </source>
</evidence>
<dbReference type="AlphaFoldDB" id="A0A0B4XB45"/>
<gene>
    <name evidence="3" type="ORF">RGR602_PB00235</name>
</gene>
<dbReference type="Pfam" id="PF01068">
    <property type="entry name" value="DNA_ligase_A_M"/>
    <property type="match status" value="1"/>
</dbReference>
<keyword evidence="3" id="KW-0436">Ligase</keyword>
<dbReference type="GO" id="GO:0006310">
    <property type="term" value="P:DNA recombination"/>
    <property type="evidence" value="ECO:0007669"/>
    <property type="project" value="InterPro"/>
</dbReference>
<feature type="domain" description="ATP-dependent DNA ligase family profile" evidence="2">
    <location>
        <begin position="35"/>
        <end position="147"/>
    </location>
</feature>
<reference evidence="3 4" key="1">
    <citation type="submission" date="2013-11" db="EMBL/GenBank/DDBJ databases">
        <title>Complete genome sequence of Rhizobium gallicum bv. gallicum R602.</title>
        <authorList>
            <person name="Bustos P."/>
            <person name="Santamaria R.I."/>
            <person name="Lozano L."/>
            <person name="Acosta J.L."/>
            <person name="Ormeno-Orrillo E."/>
            <person name="Rogel M.A."/>
            <person name="Romero D."/>
            <person name="Cevallos M.A."/>
            <person name="Martinez-Romero E."/>
            <person name="Gonzalez V."/>
        </authorList>
    </citation>
    <scope>NUCLEOTIDE SEQUENCE [LARGE SCALE GENOMIC DNA]</scope>
    <source>
        <strain evidence="3 4">R602</strain>
        <plasmid evidence="3 4">pRgalR602b</plasmid>
    </source>
</reference>
<dbReference type="InterPro" id="IPR012310">
    <property type="entry name" value="DNA_ligase_ATP-dep_cent"/>
</dbReference>
<organism evidence="3 4">
    <name type="scientific">Rhizobium gallicum bv. gallicum R602sp</name>
    <dbReference type="NCBI Taxonomy" id="1041138"/>
    <lineage>
        <taxon>Bacteria</taxon>
        <taxon>Pseudomonadati</taxon>
        <taxon>Pseudomonadota</taxon>
        <taxon>Alphaproteobacteria</taxon>
        <taxon>Hyphomicrobiales</taxon>
        <taxon>Rhizobiaceae</taxon>
        <taxon>Rhizobium/Agrobacterium group</taxon>
        <taxon>Rhizobium</taxon>
    </lineage>
</organism>
<protein>
    <submittedName>
        <fullName evidence="3">ATP-dependent DNA ligase domain-containing protein</fullName>
        <ecNumber evidence="3">6.5.1.1</ecNumber>
    </submittedName>
</protein>
<dbReference type="HOGENOM" id="CLU_1711779_0_0_5"/>
<proteinExistence type="predicted"/>
<dbReference type="Proteomes" id="UP000031368">
    <property type="component" value="Plasmid pRgalR602b"/>
</dbReference>
<dbReference type="EMBL" id="CP006879">
    <property type="protein sequence ID" value="AJD43772.1"/>
    <property type="molecule type" value="Genomic_DNA"/>
</dbReference>
<evidence type="ECO:0000259" key="2">
    <source>
        <dbReference type="Pfam" id="PF01068"/>
    </source>
</evidence>
<feature type="region of interest" description="Disordered" evidence="1">
    <location>
        <begin position="1"/>
        <end position="24"/>
    </location>
</feature>
<dbReference type="Gene3D" id="3.30.470.30">
    <property type="entry name" value="DNA ligase/mRNA capping enzyme"/>
    <property type="match status" value="1"/>
</dbReference>
<keyword evidence="3" id="KW-0614">Plasmid</keyword>
<sequence length="153" mass="16503">MPGAAEAKAAQKGRSGHTKSSGTAIAFPCTLSPKGVRIITSGGHDWTDRFPAIAKAAKKLDVATAILNGEAVVLDEQGRSDFGLLQQSLGGRGGKRTSDDAIFMACDLLYFDGRDLRQLEFTARRHLLEGLIKSRDDVIRLSEEIEADGDRFL</sequence>
<name>A0A0B4XB45_9HYPH</name>
<evidence type="ECO:0000313" key="3">
    <source>
        <dbReference type="EMBL" id="AJD43772.1"/>
    </source>
</evidence>
<geneLocation type="plasmid" evidence="3 4">
    <name>pRgalR602b</name>
</geneLocation>
<dbReference type="GO" id="GO:0005524">
    <property type="term" value="F:ATP binding"/>
    <property type="evidence" value="ECO:0007669"/>
    <property type="project" value="InterPro"/>
</dbReference>
<evidence type="ECO:0000313" key="4">
    <source>
        <dbReference type="Proteomes" id="UP000031368"/>
    </source>
</evidence>
<dbReference type="SUPFAM" id="SSF56091">
    <property type="entry name" value="DNA ligase/mRNA capping enzyme, catalytic domain"/>
    <property type="match status" value="1"/>
</dbReference>
<accession>A0A0B4XB45</accession>
<dbReference type="EC" id="6.5.1.1" evidence="3"/>
<dbReference type="GO" id="GO:0003910">
    <property type="term" value="F:DNA ligase (ATP) activity"/>
    <property type="evidence" value="ECO:0007669"/>
    <property type="project" value="UniProtKB-EC"/>
</dbReference>